<dbReference type="AlphaFoldDB" id="A0A7Y6NFT9"/>
<dbReference type="InterPro" id="IPR036619">
    <property type="entry name" value="NinB_sf"/>
</dbReference>
<proteinExistence type="predicted"/>
<dbReference type="EMBL" id="JABWPM010000017">
    <property type="protein sequence ID" value="NUY97735.1"/>
    <property type="molecule type" value="Genomic_DNA"/>
</dbReference>
<reference evidence="1 2" key="1">
    <citation type="submission" date="2020-05" db="EMBL/GenBank/DDBJ databases">
        <title>Whole Genome Sequences of Enterobacteriales Associated with the International Space Station.</title>
        <authorList>
            <person name="Bharadwaj A."/>
            <person name="Daudu R."/>
            <person name="Singh N."/>
            <person name="Wood J."/>
            <person name="Debieu M."/>
            <person name="Mason C."/>
            <person name="Wang C."/>
            <person name="Venkateswaran K."/>
        </authorList>
    </citation>
    <scope>NUCLEOTIDE SEQUENCE [LARGE SCALE GENOMIC DNA]</scope>
    <source>
        <strain evidence="1 2">IF5SW-B1</strain>
    </source>
</reference>
<comment type="caution">
    <text evidence="1">The sequence shown here is derived from an EMBL/GenBank/DDBJ whole genome shotgun (WGS) entry which is preliminary data.</text>
</comment>
<evidence type="ECO:0000313" key="1">
    <source>
        <dbReference type="EMBL" id="NUY97735.1"/>
    </source>
</evidence>
<evidence type="ECO:0000313" key="2">
    <source>
        <dbReference type="Proteomes" id="UP000566985"/>
    </source>
</evidence>
<dbReference type="RefSeq" id="WP_069728498.1">
    <property type="nucleotide sequence ID" value="NZ_JAKRSP010000013.1"/>
</dbReference>
<organism evidence="1 2">
    <name type="scientific">Pantoea brenneri</name>
    <dbReference type="NCBI Taxonomy" id="472694"/>
    <lineage>
        <taxon>Bacteria</taxon>
        <taxon>Pseudomonadati</taxon>
        <taxon>Pseudomonadota</taxon>
        <taxon>Gammaproteobacteria</taxon>
        <taxon>Enterobacterales</taxon>
        <taxon>Erwiniaceae</taxon>
        <taxon>Pantoea</taxon>
    </lineage>
</organism>
<protein>
    <submittedName>
        <fullName evidence="1">Uncharacterized protein</fullName>
    </submittedName>
</protein>
<accession>A0A7Y6NFT9</accession>
<dbReference type="Proteomes" id="UP000566985">
    <property type="component" value="Unassembled WGS sequence"/>
</dbReference>
<sequence length="148" mass="17611">MQDFCLHTTTLGQFTRLIFDLVSSGKKYRIKFSEWRDLRTIPMNRTWRMWVETTGDWLRARGVVVDIRSGNGTVVLSRPISNEEVHDYYVGHWLGRDEHGEREKTSKMDKGRMLHLMELHEQWCLDKGVPITIPNNSEFYELRQKQIQ</sequence>
<dbReference type="Gene3D" id="1.10.3790.10">
    <property type="entry name" value="NinB"/>
    <property type="match status" value="1"/>
</dbReference>
<name>A0A7Y6NFT9_9GAMM</name>
<gene>
    <name evidence="1" type="ORF">HU668_14870</name>
</gene>